<keyword evidence="3" id="KW-0964">Secreted</keyword>
<dbReference type="InterPro" id="IPR008499">
    <property type="entry name" value="Leg1"/>
</dbReference>
<dbReference type="PANTHER" id="PTHR18820">
    <property type="entry name" value="LEG1"/>
    <property type="match status" value="1"/>
</dbReference>
<organism evidence="7 8">
    <name type="scientific">Gambusia affinis</name>
    <name type="common">Western mosquitofish</name>
    <name type="synonym">Heterandria affinis</name>
    <dbReference type="NCBI Taxonomy" id="33528"/>
    <lineage>
        <taxon>Eukaryota</taxon>
        <taxon>Metazoa</taxon>
        <taxon>Chordata</taxon>
        <taxon>Craniata</taxon>
        <taxon>Vertebrata</taxon>
        <taxon>Euteleostomi</taxon>
        <taxon>Actinopterygii</taxon>
        <taxon>Neopterygii</taxon>
        <taxon>Teleostei</taxon>
        <taxon>Neoteleostei</taxon>
        <taxon>Acanthomorphata</taxon>
        <taxon>Ovalentaria</taxon>
        <taxon>Atherinomorphae</taxon>
        <taxon>Cyprinodontiformes</taxon>
        <taxon>Poeciliidae</taxon>
        <taxon>Poeciliinae</taxon>
        <taxon>Gambusia</taxon>
    </lineage>
</organism>
<comment type="caution">
    <text evidence="7">The sequence shown here is derived from an EMBL/GenBank/DDBJ whole genome shotgun (WGS) entry which is preliminary data.</text>
</comment>
<keyword evidence="5" id="KW-0325">Glycoprotein</keyword>
<comment type="subcellular location">
    <subcellularLocation>
        <location evidence="1">Secreted</location>
    </subcellularLocation>
</comment>
<sequence length="378" mass="41425">MLRLAALGLLLASAVTLSSSAVVLENGLPNLWSQTASQVTELPIQDGILTPNPWNYLNRQSLYRLMIAGTDPYLTYMGTTQTENPFWGLALQLGWMQTSGRLADPSGSTTCGLQTGDAMCISPESFWGCMNYFTSALPFLSAAQQGFLGENIQIKLQGVAGVEGFCTTYTECSASYSDAMTKWDAFFQALKPTSESTLPDNEKKDSILGLYWTAQMATTYVSSTCSVKKSHYSAEEQSFADSWLDSAEYVAAAHFHSNLEKSVLFLNPLPSRILRAGDASPNIADLTEEENYSLTIFSWMKNINTVLGRTHNHKQNGKHLQSGSLSPKGGSMVRMWKGAMCSVTTREKGKELLEQLLTNPSFPTATFLSFITEMTTSC</sequence>
<evidence type="ECO:0000256" key="1">
    <source>
        <dbReference type="ARBA" id="ARBA00004613"/>
    </source>
</evidence>
<dbReference type="GO" id="GO:0005615">
    <property type="term" value="C:extracellular space"/>
    <property type="evidence" value="ECO:0007669"/>
    <property type="project" value="TreeGrafter"/>
</dbReference>
<reference evidence="7 8" key="1">
    <citation type="journal article" date="2018" name="G3 (Bethesda)">
        <title>A High-Quality Reference Genome for the Invasive Mosquitofish Gambusia affinis Using a Chicago Library.</title>
        <authorList>
            <person name="Hoffberg S.L."/>
            <person name="Troendle N.J."/>
            <person name="Glenn T.C."/>
            <person name="Mahmud O."/>
            <person name="Louha S."/>
            <person name="Chalopin D."/>
            <person name="Bennetzen J.L."/>
            <person name="Mauricio R."/>
        </authorList>
    </citation>
    <scope>NUCLEOTIDE SEQUENCE [LARGE SCALE GENOMIC DNA]</scope>
    <source>
        <strain evidence="7">NE01/NJP1002.9</strain>
        <tissue evidence="7">Muscle</tissue>
    </source>
</reference>
<dbReference type="STRING" id="33528.ENSGAFP00000009099"/>
<protein>
    <recommendedName>
        <fullName evidence="9">Protein LEG1 homolog</fullName>
    </recommendedName>
</protein>
<name>A0A315VX33_GAMAF</name>
<dbReference type="EMBL" id="NHOQ01001000">
    <property type="protein sequence ID" value="PWA27817.1"/>
    <property type="molecule type" value="Genomic_DNA"/>
</dbReference>
<evidence type="ECO:0000313" key="8">
    <source>
        <dbReference type="Proteomes" id="UP000250572"/>
    </source>
</evidence>
<comment type="similarity">
    <text evidence="2">Belongs to the LEG1 family.</text>
</comment>
<accession>A0A315VX33</accession>
<feature type="chain" id="PRO_5016293335" description="Protein LEG1 homolog" evidence="6">
    <location>
        <begin position="21"/>
        <end position="378"/>
    </location>
</feature>
<evidence type="ECO:0000256" key="6">
    <source>
        <dbReference type="SAM" id="SignalP"/>
    </source>
</evidence>
<keyword evidence="4 6" id="KW-0732">Signal</keyword>
<evidence type="ECO:0008006" key="9">
    <source>
        <dbReference type="Google" id="ProtNLM"/>
    </source>
</evidence>
<evidence type="ECO:0000256" key="4">
    <source>
        <dbReference type="ARBA" id="ARBA00022729"/>
    </source>
</evidence>
<gene>
    <name evidence="7" type="ORF">CCH79_00000112</name>
</gene>
<dbReference type="Proteomes" id="UP000250572">
    <property type="component" value="Unassembled WGS sequence"/>
</dbReference>
<evidence type="ECO:0000313" key="7">
    <source>
        <dbReference type="EMBL" id="PWA27817.1"/>
    </source>
</evidence>
<feature type="signal peptide" evidence="6">
    <location>
        <begin position="1"/>
        <end position="20"/>
    </location>
</feature>
<proteinExistence type="inferred from homology"/>
<evidence type="ECO:0000256" key="2">
    <source>
        <dbReference type="ARBA" id="ARBA00009122"/>
    </source>
</evidence>
<dbReference type="Pfam" id="PF05612">
    <property type="entry name" value="Leg1"/>
    <property type="match status" value="2"/>
</dbReference>
<keyword evidence="8" id="KW-1185">Reference proteome</keyword>
<evidence type="ECO:0000256" key="3">
    <source>
        <dbReference type="ARBA" id="ARBA00022525"/>
    </source>
</evidence>
<dbReference type="AlphaFoldDB" id="A0A315VX33"/>
<evidence type="ECO:0000256" key="5">
    <source>
        <dbReference type="ARBA" id="ARBA00023180"/>
    </source>
</evidence>
<dbReference type="PANTHER" id="PTHR18820:SF1">
    <property type="entry name" value="PROTEIN LEG1 HOMOLOG"/>
    <property type="match status" value="1"/>
</dbReference>